<keyword evidence="2" id="KW-1185">Reference proteome</keyword>
<proteinExistence type="predicted"/>
<sequence>MSASDDNSQATANIPQDQRYLHALAVDNDNNLSTTNTVDLYTAGPLGGTVWQDDNQDGTLEATESKMANVPVTLLTTDASGSKKVLTTATTDA</sequence>
<evidence type="ECO:0000313" key="1">
    <source>
        <dbReference type="EMBL" id="UQS81984.1"/>
    </source>
</evidence>
<protein>
    <submittedName>
        <fullName evidence="1">Uncharacterized protein</fullName>
    </submittedName>
</protein>
<organism evidence="1 2">
    <name type="scientific">Bombilactobacillus folatiphilus</name>
    <dbReference type="NCBI Taxonomy" id="2923362"/>
    <lineage>
        <taxon>Bacteria</taxon>
        <taxon>Bacillati</taxon>
        <taxon>Bacillota</taxon>
        <taxon>Bacilli</taxon>
        <taxon>Lactobacillales</taxon>
        <taxon>Lactobacillaceae</taxon>
        <taxon>Bombilactobacillus</taxon>
    </lineage>
</organism>
<gene>
    <name evidence="1" type="ORF">MOO45_07285</name>
</gene>
<name>A0ABY4P8X2_9LACO</name>
<dbReference type="SUPFAM" id="SSF117074">
    <property type="entry name" value="Hypothetical protein PA1324"/>
    <property type="match status" value="1"/>
</dbReference>
<dbReference type="RefSeq" id="WP_249514252.1">
    <property type="nucleotide sequence ID" value="NZ_CP093366.1"/>
</dbReference>
<dbReference type="InterPro" id="IPR013783">
    <property type="entry name" value="Ig-like_fold"/>
</dbReference>
<dbReference type="Proteomes" id="UP000831495">
    <property type="component" value="Chromosome"/>
</dbReference>
<reference evidence="1" key="1">
    <citation type="journal article" date="2022" name="Int. J. Syst. Evol. Microbiol.">
        <title>Apilactobacillus apisilvae sp. nov., Nicolia spurrieriana gen. nov. sp. nov., Bombilactobacillus folatiphilus sp. nov. and Bombilactobacillus thymidiniphilus sp. nov., four new lactic acid bacterial isolates from stingless bees Tetragonula carbonaria and Austroplebeia australis.</title>
        <authorList>
            <person name="Oliphant S.A."/>
            <person name="Watson-Haigh N.S."/>
            <person name="Sumby K.M."/>
            <person name="Gardner J."/>
            <person name="Groom S."/>
            <person name="Jiranek V."/>
        </authorList>
    </citation>
    <scope>NUCLEOTIDE SEQUENCE</scope>
    <source>
        <strain evidence="1">SG4_D2</strain>
    </source>
</reference>
<dbReference type="EMBL" id="CP093366">
    <property type="protein sequence ID" value="UQS81984.1"/>
    <property type="molecule type" value="Genomic_DNA"/>
</dbReference>
<dbReference type="Gene3D" id="2.60.40.10">
    <property type="entry name" value="Immunoglobulins"/>
    <property type="match status" value="1"/>
</dbReference>
<accession>A0ABY4P8X2</accession>
<evidence type="ECO:0000313" key="2">
    <source>
        <dbReference type="Proteomes" id="UP000831495"/>
    </source>
</evidence>